<dbReference type="EMBL" id="CAJFCV020000006">
    <property type="protein sequence ID" value="CAG9128223.1"/>
    <property type="molecule type" value="Genomic_DNA"/>
</dbReference>
<feature type="transmembrane region" description="Helical" evidence="1">
    <location>
        <begin position="359"/>
        <end position="379"/>
    </location>
</feature>
<feature type="transmembrane region" description="Helical" evidence="1">
    <location>
        <begin position="182"/>
        <end position="202"/>
    </location>
</feature>
<feature type="domain" description="Acyltransferase 3" evidence="2">
    <location>
        <begin position="90"/>
        <end position="479"/>
    </location>
</feature>
<feature type="transmembrane region" description="Helical" evidence="1">
    <location>
        <begin position="240"/>
        <end position="260"/>
    </location>
</feature>
<keyword evidence="1" id="KW-0812">Transmembrane</keyword>
<keyword evidence="4" id="KW-1185">Reference proteome</keyword>
<feature type="transmembrane region" description="Helical" evidence="1">
    <location>
        <begin position="51"/>
        <end position="70"/>
    </location>
</feature>
<dbReference type="InterPro" id="IPR052728">
    <property type="entry name" value="O2_lipid_transport_reg"/>
</dbReference>
<sequence length="497" mass="55609">MKMHEIYNEISAAIAFRTIPVNLSRFLGDVKPSARAHHTNSFGWNLQMTLVLGWVGFVLLNTFVAPFKVSHVNLRHAFGGLFSSRGSRLDFLDVFRVVAIVWVMANHLGSEGRIDILERKPSAEMFKASVHNHPILGALLGNSALGVEIFLVLSGLLAARSWHRRSDQSFRHHTFVFLIRRIFRLLPVVAVFIFLAAGPIMAKLLPRFHNTMISECGVTGILSHLTLTSNWQSAPTCLGYLWYVGLDMQLYLMAPILLQLLYRRPRLALATILALIVASALQRAHICTSFNVCNKSDVDIPFISFAGQTADQVRQVYAGLWEMYGRPCTKAGPFLIGLVLGFATSNLELKIRARLASRIALLGMALAVIIIYAILPEYWYPDAGNTLYNTLYTALFRTTFALAVSSVIFALFYSETPTAVSGVWTVLAKLTFNVYLWHMPVVYLFNFVPFYQTATSAMVLLILLPFLAILSFFAAFLFYLFVEDPIARISGALLQKL</sequence>
<dbReference type="PANTHER" id="PTHR11161">
    <property type="entry name" value="O-ACYLTRANSFERASE"/>
    <property type="match status" value="1"/>
</dbReference>
<dbReference type="AlphaFoldDB" id="A0A7I8X378"/>
<evidence type="ECO:0000313" key="3">
    <source>
        <dbReference type="EMBL" id="CAD5233324.1"/>
    </source>
</evidence>
<name>A0A7I8X378_BURXY</name>
<dbReference type="Proteomes" id="UP000582659">
    <property type="component" value="Unassembled WGS sequence"/>
</dbReference>
<comment type="caution">
    <text evidence="3">The sequence shown here is derived from an EMBL/GenBank/DDBJ whole genome shotgun (WGS) entry which is preliminary data.</text>
</comment>
<evidence type="ECO:0000256" key="1">
    <source>
        <dbReference type="SAM" id="Phobius"/>
    </source>
</evidence>
<gene>
    <name evidence="3" type="ORF">BXYJ_LOCUS13415</name>
</gene>
<evidence type="ECO:0000259" key="2">
    <source>
        <dbReference type="Pfam" id="PF01757"/>
    </source>
</evidence>
<accession>A0A7I8X378</accession>
<organism evidence="3 4">
    <name type="scientific">Bursaphelenchus xylophilus</name>
    <name type="common">Pinewood nematode worm</name>
    <name type="synonym">Aphelenchoides xylophilus</name>
    <dbReference type="NCBI Taxonomy" id="6326"/>
    <lineage>
        <taxon>Eukaryota</taxon>
        <taxon>Metazoa</taxon>
        <taxon>Ecdysozoa</taxon>
        <taxon>Nematoda</taxon>
        <taxon>Chromadorea</taxon>
        <taxon>Rhabditida</taxon>
        <taxon>Tylenchina</taxon>
        <taxon>Tylenchomorpha</taxon>
        <taxon>Aphelenchoidea</taxon>
        <taxon>Aphelenchoididae</taxon>
        <taxon>Bursaphelenchus</taxon>
    </lineage>
</organism>
<protein>
    <submittedName>
        <fullName evidence="3">(pine wood nematode) hypothetical protein</fullName>
    </submittedName>
</protein>
<dbReference type="InterPro" id="IPR002656">
    <property type="entry name" value="Acyl_transf_3_dom"/>
</dbReference>
<dbReference type="GO" id="GO:0016747">
    <property type="term" value="F:acyltransferase activity, transferring groups other than amino-acyl groups"/>
    <property type="evidence" value="ECO:0007669"/>
    <property type="project" value="InterPro"/>
</dbReference>
<dbReference type="PANTHER" id="PTHR11161:SF12">
    <property type="entry name" value="ACYLTRANSFERASE 3 DOMAIN-CONTAINING PROTEIN-RELATED"/>
    <property type="match status" value="1"/>
</dbReference>
<dbReference type="Pfam" id="PF01757">
    <property type="entry name" value="Acyl_transf_3"/>
    <property type="match status" value="1"/>
</dbReference>
<reference evidence="3" key="1">
    <citation type="submission" date="2020-09" db="EMBL/GenBank/DDBJ databases">
        <authorList>
            <person name="Kikuchi T."/>
        </authorList>
    </citation>
    <scope>NUCLEOTIDE SEQUENCE</scope>
    <source>
        <strain evidence="3">Ka4C1</strain>
    </source>
</reference>
<feature type="transmembrane region" description="Helical" evidence="1">
    <location>
        <begin position="135"/>
        <end position="162"/>
    </location>
</feature>
<feature type="transmembrane region" description="Helical" evidence="1">
    <location>
        <begin position="457"/>
        <end position="482"/>
    </location>
</feature>
<keyword evidence="1" id="KW-1133">Transmembrane helix</keyword>
<dbReference type="Proteomes" id="UP000659654">
    <property type="component" value="Unassembled WGS sequence"/>
</dbReference>
<feature type="transmembrane region" description="Helical" evidence="1">
    <location>
        <begin position="391"/>
        <end position="413"/>
    </location>
</feature>
<dbReference type="EMBL" id="CAJFDI010000006">
    <property type="protein sequence ID" value="CAD5233324.1"/>
    <property type="molecule type" value="Genomic_DNA"/>
</dbReference>
<proteinExistence type="predicted"/>
<keyword evidence="1" id="KW-0472">Membrane</keyword>
<evidence type="ECO:0000313" key="4">
    <source>
        <dbReference type="Proteomes" id="UP000659654"/>
    </source>
</evidence>
<dbReference type="OrthoDB" id="118951at2759"/>